<protein>
    <submittedName>
        <fullName evidence="1">Uncharacterized protein</fullName>
    </submittedName>
</protein>
<dbReference type="EMBL" id="BARS01023045">
    <property type="protein sequence ID" value="GAG06973.1"/>
    <property type="molecule type" value="Genomic_DNA"/>
</dbReference>
<gene>
    <name evidence="1" type="ORF">S01H1_36746</name>
</gene>
<dbReference type="AlphaFoldDB" id="X0V3A2"/>
<reference evidence="1" key="1">
    <citation type="journal article" date="2014" name="Front. Microbiol.">
        <title>High frequency of phylogenetically diverse reductive dehalogenase-homologous genes in deep subseafloor sedimentary metagenomes.</title>
        <authorList>
            <person name="Kawai M."/>
            <person name="Futagami T."/>
            <person name="Toyoda A."/>
            <person name="Takaki Y."/>
            <person name="Nishi S."/>
            <person name="Hori S."/>
            <person name="Arai W."/>
            <person name="Tsubouchi T."/>
            <person name="Morono Y."/>
            <person name="Uchiyama I."/>
            <person name="Ito T."/>
            <person name="Fujiyama A."/>
            <person name="Inagaki F."/>
            <person name="Takami H."/>
        </authorList>
    </citation>
    <scope>NUCLEOTIDE SEQUENCE</scope>
    <source>
        <strain evidence="1">Expedition CK06-06</strain>
    </source>
</reference>
<organism evidence="1">
    <name type="scientific">marine sediment metagenome</name>
    <dbReference type="NCBI Taxonomy" id="412755"/>
    <lineage>
        <taxon>unclassified sequences</taxon>
        <taxon>metagenomes</taxon>
        <taxon>ecological metagenomes</taxon>
    </lineage>
</organism>
<name>X0V3A2_9ZZZZ</name>
<evidence type="ECO:0000313" key="1">
    <source>
        <dbReference type="EMBL" id="GAG06973.1"/>
    </source>
</evidence>
<sequence>MSAALIHEETDRPVLVADEQVRVTICIDVNEGWFSELHSSGKGTIHSLPVQAGSEFFSPPYLSGGGEGAKQ</sequence>
<feature type="non-terminal residue" evidence="1">
    <location>
        <position position="71"/>
    </location>
</feature>
<accession>X0V3A2</accession>
<proteinExistence type="predicted"/>
<comment type="caution">
    <text evidence="1">The sequence shown here is derived from an EMBL/GenBank/DDBJ whole genome shotgun (WGS) entry which is preliminary data.</text>
</comment>